<evidence type="ECO:0000313" key="2">
    <source>
        <dbReference type="EMBL" id="MBC3874202.1"/>
    </source>
</evidence>
<keyword evidence="1" id="KW-1133">Transmembrane helix</keyword>
<dbReference type="RefSeq" id="WP_186942196.1">
    <property type="nucleotide sequence ID" value="NZ_JACOGA010000009.1"/>
</dbReference>
<gene>
    <name evidence="2" type="primary">pilO</name>
    <name evidence="2" type="ORF">H8K55_11410</name>
</gene>
<evidence type="ECO:0000313" key="3">
    <source>
        <dbReference type="Proteomes" id="UP000624279"/>
    </source>
</evidence>
<accession>A0ABR6YCE4</accession>
<dbReference type="PIRSF" id="PIRSF016482">
    <property type="entry name" value="PilO"/>
    <property type="match status" value="1"/>
</dbReference>
<dbReference type="Pfam" id="PF04350">
    <property type="entry name" value="PilO"/>
    <property type="match status" value="1"/>
</dbReference>
<dbReference type="InterPro" id="IPR007445">
    <property type="entry name" value="PilO"/>
</dbReference>
<protein>
    <submittedName>
        <fullName evidence="2">Type 4a pilus biogenesis protein PilO</fullName>
    </submittedName>
</protein>
<reference evidence="2 3" key="1">
    <citation type="submission" date="2020-08" db="EMBL/GenBank/DDBJ databases">
        <title>Novel species isolated from subtropical streams in China.</title>
        <authorList>
            <person name="Lu H."/>
        </authorList>
    </citation>
    <scope>NUCLEOTIDE SEQUENCE [LARGE SCALE GENOMIC DNA]</scope>
    <source>
        <strain evidence="2 3">LX15W</strain>
    </source>
</reference>
<dbReference type="Proteomes" id="UP000624279">
    <property type="component" value="Unassembled WGS sequence"/>
</dbReference>
<dbReference type="EMBL" id="JACOGA010000009">
    <property type="protein sequence ID" value="MBC3874202.1"/>
    <property type="molecule type" value="Genomic_DNA"/>
</dbReference>
<organism evidence="2 3">
    <name type="scientific">Undibacterium flavidum</name>
    <dbReference type="NCBI Taxonomy" id="2762297"/>
    <lineage>
        <taxon>Bacteria</taxon>
        <taxon>Pseudomonadati</taxon>
        <taxon>Pseudomonadota</taxon>
        <taxon>Betaproteobacteria</taxon>
        <taxon>Burkholderiales</taxon>
        <taxon>Oxalobacteraceae</taxon>
        <taxon>Undibacterium</taxon>
    </lineage>
</organism>
<proteinExistence type="predicted"/>
<keyword evidence="3" id="KW-1185">Reference proteome</keyword>
<dbReference type="PANTHER" id="PTHR39555:SF1">
    <property type="entry name" value="TYPE IV PILUS INNER MEMBRANE COMPONENT PILO"/>
    <property type="match status" value="1"/>
</dbReference>
<name>A0ABR6YCE4_9BURK</name>
<dbReference type="InterPro" id="IPR014717">
    <property type="entry name" value="Transl_elong_EF1B/ribsomal_bS6"/>
</dbReference>
<evidence type="ECO:0000256" key="1">
    <source>
        <dbReference type="SAM" id="Phobius"/>
    </source>
</evidence>
<keyword evidence="1" id="KW-0472">Membrane</keyword>
<comment type="caution">
    <text evidence="2">The sequence shown here is derived from an EMBL/GenBank/DDBJ whole genome shotgun (WGS) entry which is preliminary data.</text>
</comment>
<sequence>MSNIKEKFDSVASQFQDLNGLHPGLWPLAPRLLATIGLCFFVLFVGWWFYWSTQIEEIDLGQQEEQKLKDTYKMKVQQSISLEALKEQRKLVLQYVSRMEKQLPSTAEYAAVLDDINSAANGRGLSMDIFRPAAATIKDYYAELPIEIQMVANYHDMAQFVADIARLPRIVTLNNLTLTVSKDAKKPGIIMDGVAKTYRYLDPEEIATQAAERKKNKESKEAKK</sequence>
<dbReference type="PANTHER" id="PTHR39555">
    <property type="entry name" value="FIMBRIAL ASSEMBLY PROTEIN PILO-LIKE PROTEIN-RELATED"/>
    <property type="match status" value="1"/>
</dbReference>
<dbReference type="Gene3D" id="3.30.70.60">
    <property type="match status" value="1"/>
</dbReference>
<keyword evidence="1" id="KW-0812">Transmembrane</keyword>
<feature type="transmembrane region" description="Helical" evidence="1">
    <location>
        <begin position="28"/>
        <end position="50"/>
    </location>
</feature>